<dbReference type="GO" id="GO:0016772">
    <property type="term" value="F:transferase activity, transferring phosphorus-containing groups"/>
    <property type="evidence" value="ECO:0007669"/>
    <property type="project" value="InterPro"/>
</dbReference>
<organism evidence="2">
    <name type="scientific">freshwater metagenome</name>
    <dbReference type="NCBI Taxonomy" id="449393"/>
    <lineage>
        <taxon>unclassified sequences</taxon>
        <taxon>metagenomes</taxon>
        <taxon>ecological metagenomes</taxon>
    </lineage>
</organism>
<feature type="domain" description="PEP-utilising enzyme mobile" evidence="1">
    <location>
        <begin position="476"/>
        <end position="547"/>
    </location>
</feature>
<gene>
    <name evidence="2" type="ORF">UFOPK1493_03301</name>
</gene>
<accession>A0A6J6F7Q5</accession>
<dbReference type="Pfam" id="PF00391">
    <property type="entry name" value="PEP-utilizers"/>
    <property type="match status" value="1"/>
</dbReference>
<reference evidence="2" key="1">
    <citation type="submission" date="2020-05" db="EMBL/GenBank/DDBJ databases">
        <authorList>
            <person name="Chiriac C."/>
            <person name="Salcher M."/>
            <person name="Ghai R."/>
            <person name="Kavagutti S V."/>
        </authorList>
    </citation>
    <scope>NUCLEOTIDE SEQUENCE</scope>
</reference>
<dbReference type="InterPro" id="IPR008279">
    <property type="entry name" value="PEP-util_enz_mobile_dom"/>
</dbReference>
<dbReference type="PANTHER" id="PTHR43615:SF1">
    <property type="entry name" value="PPDK_N DOMAIN-CONTAINING PROTEIN"/>
    <property type="match status" value="1"/>
</dbReference>
<dbReference type="SUPFAM" id="SSF52009">
    <property type="entry name" value="Phosphohistidine domain"/>
    <property type="match status" value="1"/>
</dbReference>
<sequence>MGDRYYVTDSDLSERFPLYTRANVGEVFPDPVTPLTSDTALWFAELGWRDAWVRMGAFEADEFPDDTYCQLGVQGGYCYLNASLIRLFGERAPGLSWQTMDETFFGAQPGIPPYQEMPGDVRPDLSEKIGQTFGWVFAQTALSDLTELTEDREETLRLRAERPDYTTWTEQQLWQRYLDLVPLHRKYFSHHLFTTYMATVPVGAISAVATAVGRPDLILPILAGIGEVDSAAPSHAMWAMSRMDPDGDEFRAAFEQFLHDFGSRGPNEWESRSPTWETRPALALAAIDRMRGAPDSADPALQNAERARQREAAAAELLAMVEADPATHGQLAAAIACSAAWLPGRERTKTNNIRCIHEMRMPMREFGRRMVEKGAFDEIEDYGFLRSAEVEDCIANPHAFTETIRSRRAEYRHLQELVPPFVFVGRTDGPDTWHRRDEPAEGMLGAGDSLVGMPGCPGQAEGIARVILDSNDPTALEPGDILVAPITDPSWTPLFVPAAGVVVDVGAALSHAIIVSRELGIPCVISATDATRRIPNGARIRVDGSTGAVTVLELP</sequence>
<proteinExistence type="predicted"/>
<dbReference type="Gene3D" id="3.50.30.10">
    <property type="entry name" value="Phosphohistidine domain"/>
    <property type="match status" value="1"/>
</dbReference>
<dbReference type="EMBL" id="CAEZSR010000175">
    <property type="protein sequence ID" value="CAB4584327.1"/>
    <property type="molecule type" value="Genomic_DNA"/>
</dbReference>
<dbReference type="PANTHER" id="PTHR43615">
    <property type="entry name" value="PHOSPHOENOLPYRUVATE SYNTHASE-RELATED"/>
    <property type="match status" value="1"/>
</dbReference>
<evidence type="ECO:0000259" key="1">
    <source>
        <dbReference type="Pfam" id="PF00391"/>
    </source>
</evidence>
<dbReference type="AlphaFoldDB" id="A0A6J6F7Q5"/>
<name>A0A6J6F7Q5_9ZZZZ</name>
<evidence type="ECO:0000313" key="2">
    <source>
        <dbReference type="EMBL" id="CAB4584327.1"/>
    </source>
</evidence>
<dbReference type="InterPro" id="IPR036637">
    <property type="entry name" value="Phosphohistidine_dom_sf"/>
</dbReference>
<dbReference type="InterPro" id="IPR051549">
    <property type="entry name" value="PEP_Utilizing_Enz"/>
</dbReference>
<protein>
    <submittedName>
        <fullName evidence="2">Unannotated protein</fullName>
    </submittedName>
</protein>